<feature type="region of interest" description="Disordered" evidence="8">
    <location>
        <begin position="689"/>
        <end position="719"/>
    </location>
</feature>
<dbReference type="Gene3D" id="3.40.50.300">
    <property type="entry name" value="P-loop containing nucleotide triphosphate hydrolases"/>
    <property type="match status" value="1"/>
</dbReference>
<dbReference type="PROSITE" id="PS00211">
    <property type="entry name" value="ABC_TRANSPORTER_1"/>
    <property type="match status" value="1"/>
</dbReference>
<keyword evidence="4" id="KW-0547">Nucleotide-binding</keyword>
<dbReference type="PROSITE" id="PS50929">
    <property type="entry name" value="ABC_TM1F"/>
    <property type="match status" value="1"/>
</dbReference>
<dbReference type="GO" id="GO:0140359">
    <property type="term" value="F:ABC-type transporter activity"/>
    <property type="evidence" value="ECO:0007669"/>
    <property type="project" value="InterPro"/>
</dbReference>
<evidence type="ECO:0000256" key="4">
    <source>
        <dbReference type="ARBA" id="ARBA00022741"/>
    </source>
</evidence>
<dbReference type="Pfam" id="PF00005">
    <property type="entry name" value="ABC_tran"/>
    <property type="match status" value="1"/>
</dbReference>
<dbReference type="PROSITE" id="PS50893">
    <property type="entry name" value="ABC_TRANSPORTER_2"/>
    <property type="match status" value="1"/>
</dbReference>
<proteinExistence type="inferred from homology"/>
<feature type="region of interest" description="Disordered" evidence="8">
    <location>
        <begin position="477"/>
        <end position="496"/>
    </location>
</feature>
<evidence type="ECO:0000313" key="13">
    <source>
        <dbReference type="EMBL" id="SZX75946.1"/>
    </source>
</evidence>
<evidence type="ECO:0000256" key="9">
    <source>
        <dbReference type="SAM" id="Phobius"/>
    </source>
</evidence>
<dbReference type="InterPro" id="IPR027417">
    <property type="entry name" value="P-loop_NTPase"/>
</dbReference>
<dbReference type="SUPFAM" id="SSF90123">
    <property type="entry name" value="ABC transporter transmembrane region"/>
    <property type="match status" value="1"/>
</dbReference>
<evidence type="ECO:0000256" key="7">
    <source>
        <dbReference type="ARBA" id="ARBA00023136"/>
    </source>
</evidence>
<sequence>MGVSHQPKLKLVDALPIWWRIARQWFTGSAKWQARAYVLGCAVLACLTTWLAVQISYAQKHFSTGLAEKDQVAWKAAVWEFVGIICIAAPLKALAFYTEKRMIATWRAALSEALITAYTSNRCYFHMQLARGTEGAPDSSDAAPQQQQLKQCNAAGDLQDGSVPASSTAAPAAVLQAVELSATQYAPASAADRSSSDRSSDAERARALAGTPSKPEYVCVPAPVPGLSGASACVDNPDQRITNDVANYVSTSVTLVALLGKKALNCAAFAGVLWSISPRLVLFLLGYAFLGTFGTAAVFGRALTSLQQRILKLEADLRFGLVRLRENAEAIAFYGGDAREAADLRQRLAAMLLVLLRRISWLGCYELWVTAYSYATILLPSLVLAPEYFQGKIPFGTLTQASYAFQVLEGALGLILAKLDEFSSLAAETARLDGLLTALEAADVDAGGSGSVQGFEQPVAGAVGLLGGLGAGLRAGGLGSKRKKGPGKSEAGTAAGKAAEAAAAAAAEDDEEVGEATGLLLHSDKASNRRGSSSTEAAGVSGAAVSAAAAERWEVGCGSGSAGSGGGGGRPSRVLRLMDGAYAGFCAEELSAWVPGRHHMPTCVCAELSFSIAPGESLLVLGPSGCGKSSLLRVIAGLWTVGSGTVRGPPPNALFFLPQKPFMPLGSLRQQLLFPTAWSQHSSSATSAAAAGVDASTHDSSSEEADQHQSSSFSSSSSSKHAAVPASAAAVGSSTCINMGGLGLDGGSSTDAQLQQLLQSVRLGHLLTRFDSGLDTELDWSAVLSLGEQQRVALVRLLYHKPQLAFLDEATSALDPKSEAVVYGLVRQACSSYVSVGHRLQLLEWHSHVLVCCGQPGAGHWEKYTAAEYKQRLTAGLEG</sequence>
<protein>
    <recommendedName>
        <fullName evidence="15">ABC transporter domain-containing protein</fullName>
    </recommendedName>
</protein>
<name>A0A383WGW4_TETOB</name>
<dbReference type="SUPFAM" id="SSF52540">
    <property type="entry name" value="P-loop containing nucleoside triphosphate hydrolases"/>
    <property type="match status" value="1"/>
</dbReference>
<evidence type="ECO:0000256" key="5">
    <source>
        <dbReference type="ARBA" id="ARBA00022840"/>
    </source>
</evidence>
<keyword evidence="2" id="KW-0813">Transport</keyword>
<evidence type="ECO:0000313" key="14">
    <source>
        <dbReference type="Proteomes" id="UP000256970"/>
    </source>
</evidence>
<dbReference type="GO" id="GO:0016020">
    <property type="term" value="C:membrane"/>
    <property type="evidence" value="ECO:0007669"/>
    <property type="project" value="InterPro"/>
</dbReference>
<dbReference type="GO" id="GO:0016887">
    <property type="term" value="F:ATP hydrolysis activity"/>
    <property type="evidence" value="ECO:0007669"/>
    <property type="project" value="InterPro"/>
</dbReference>
<dbReference type="AlphaFoldDB" id="A0A383WGW4"/>
<feature type="transmembrane region" description="Helical" evidence="9">
    <location>
        <begin position="280"/>
        <end position="303"/>
    </location>
</feature>
<keyword evidence="6 9" id="KW-1133">Transmembrane helix</keyword>
<dbReference type="InterPro" id="IPR011527">
    <property type="entry name" value="ABC1_TM_dom"/>
</dbReference>
<dbReference type="InterPro" id="IPR050835">
    <property type="entry name" value="ABC_transporter_sub-D"/>
</dbReference>
<dbReference type="Pfam" id="PF06472">
    <property type="entry name" value="ABC_membrane_2"/>
    <property type="match status" value="2"/>
</dbReference>
<feature type="domain" description="ABC transporter" evidence="10">
    <location>
        <begin position="575"/>
        <end position="879"/>
    </location>
</feature>
<dbReference type="GO" id="GO:0005524">
    <property type="term" value="F:ATP binding"/>
    <property type="evidence" value="ECO:0007669"/>
    <property type="project" value="UniProtKB-KW"/>
</dbReference>
<dbReference type="EMBL" id="FNXT01000409">
    <property type="protein sequence ID" value="SZX64343.1"/>
    <property type="molecule type" value="Genomic_DNA"/>
</dbReference>
<dbReference type="InterPro" id="IPR003439">
    <property type="entry name" value="ABC_transporter-like_ATP-bd"/>
</dbReference>
<evidence type="ECO:0008006" key="15">
    <source>
        <dbReference type="Google" id="ProtNLM"/>
    </source>
</evidence>
<evidence type="ECO:0000256" key="2">
    <source>
        <dbReference type="ARBA" id="ARBA00022448"/>
    </source>
</evidence>
<feature type="compositionally biased region" description="Basic and acidic residues" evidence="8">
    <location>
        <begin position="696"/>
        <end position="707"/>
    </location>
</feature>
<feature type="compositionally biased region" description="Low complexity" evidence="8">
    <location>
        <begin position="710"/>
        <end position="719"/>
    </location>
</feature>
<dbReference type="Gene3D" id="1.20.1560.10">
    <property type="entry name" value="ABC transporter type 1, transmembrane domain"/>
    <property type="match status" value="1"/>
</dbReference>
<dbReference type="InterPro" id="IPR017871">
    <property type="entry name" value="ABC_transporter-like_CS"/>
</dbReference>
<evidence type="ECO:0000256" key="3">
    <source>
        <dbReference type="ARBA" id="ARBA00022692"/>
    </source>
</evidence>
<keyword evidence="3 9" id="KW-0812">Transmembrane</keyword>
<keyword evidence="7 9" id="KW-0472">Membrane</keyword>
<dbReference type="STRING" id="3088.A0A383WGW4"/>
<reference evidence="13 14" key="1">
    <citation type="submission" date="2016-10" db="EMBL/GenBank/DDBJ databases">
        <authorList>
            <person name="Cai Z."/>
        </authorList>
    </citation>
    <scope>NUCLEOTIDE SEQUENCE [LARGE SCALE GENOMIC DNA]</scope>
</reference>
<dbReference type="InterPro" id="IPR036640">
    <property type="entry name" value="ABC1_TM_sf"/>
</dbReference>
<feature type="compositionally biased region" description="Basic and acidic residues" evidence="8">
    <location>
        <begin position="194"/>
        <end position="206"/>
    </location>
</feature>
<evidence type="ECO:0000256" key="8">
    <source>
        <dbReference type="SAM" id="MobiDB-lite"/>
    </source>
</evidence>
<dbReference type="InterPro" id="IPR003593">
    <property type="entry name" value="AAA+_ATPase"/>
</dbReference>
<organism evidence="13 14">
    <name type="scientific">Tetradesmus obliquus</name>
    <name type="common">Green alga</name>
    <name type="synonym">Acutodesmus obliquus</name>
    <dbReference type="NCBI Taxonomy" id="3088"/>
    <lineage>
        <taxon>Eukaryota</taxon>
        <taxon>Viridiplantae</taxon>
        <taxon>Chlorophyta</taxon>
        <taxon>core chlorophytes</taxon>
        <taxon>Chlorophyceae</taxon>
        <taxon>CS clade</taxon>
        <taxon>Sphaeropleales</taxon>
        <taxon>Scenedesmaceae</taxon>
        <taxon>Tetradesmus</taxon>
    </lineage>
</organism>
<evidence type="ECO:0000259" key="11">
    <source>
        <dbReference type="PROSITE" id="PS50929"/>
    </source>
</evidence>
<dbReference type="PANTHER" id="PTHR11384:SF55">
    <property type="entry name" value="ATP-BINDING CASSETTE TRANSPORTER"/>
    <property type="match status" value="1"/>
</dbReference>
<evidence type="ECO:0000256" key="1">
    <source>
        <dbReference type="ARBA" id="ARBA00008575"/>
    </source>
</evidence>
<comment type="similarity">
    <text evidence="1">Belongs to the ABC transporter superfamily. ABCD family. Peroxisomal fatty acyl CoA transporter (TC 3.A.1.203) subfamily.</text>
</comment>
<dbReference type="CDD" id="cd03223">
    <property type="entry name" value="ABCD_peroxisomal_ALDP"/>
    <property type="match status" value="1"/>
</dbReference>
<feature type="transmembrane region" description="Helical" evidence="9">
    <location>
        <begin position="36"/>
        <end position="57"/>
    </location>
</feature>
<dbReference type="EMBL" id="FNXT01001245">
    <property type="protein sequence ID" value="SZX75946.1"/>
    <property type="molecule type" value="Genomic_DNA"/>
</dbReference>
<accession>A0A383WGW4</accession>
<keyword evidence="5" id="KW-0067">ATP-binding</keyword>
<dbReference type="SMART" id="SM00382">
    <property type="entry name" value="AAA"/>
    <property type="match status" value="1"/>
</dbReference>
<dbReference type="Proteomes" id="UP000256970">
    <property type="component" value="Unassembled WGS sequence"/>
</dbReference>
<keyword evidence="14" id="KW-1185">Reference proteome</keyword>
<dbReference type="PANTHER" id="PTHR11384">
    <property type="entry name" value="ATP-BINDING CASSETTE, SUB-FAMILY D MEMBER"/>
    <property type="match status" value="1"/>
</dbReference>
<evidence type="ECO:0000313" key="12">
    <source>
        <dbReference type="EMBL" id="SZX64343.1"/>
    </source>
</evidence>
<feature type="region of interest" description="Disordered" evidence="8">
    <location>
        <begin position="188"/>
        <end position="209"/>
    </location>
</feature>
<gene>
    <name evidence="13" type="ORF">BQ4739_LOCUS16314</name>
    <name evidence="12" type="ORF">BQ4739_LOCUS4856</name>
</gene>
<feature type="domain" description="ABC transmembrane type-1" evidence="11">
    <location>
        <begin position="239"/>
        <end position="424"/>
    </location>
</feature>
<feature type="transmembrane region" description="Helical" evidence="9">
    <location>
        <begin position="77"/>
        <end position="97"/>
    </location>
</feature>
<evidence type="ECO:0000259" key="10">
    <source>
        <dbReference type="PROSITE" id="PS50893"/>
    </source>
</evidence>
<evidence type="ECO:0000256" key="6">
    <source>
        <dbReference type="ARBA" id="ARBA00022989"/>
    </source>
</evidence>